<keyword evidence="1" id="KW-1133">Transmembrane helix</keyword>
<keyword evidence="1" id="KW-0812">Transmembrane</keyword>
<protein>
    <submittedName>
        <fullName evidence="2">Uncharacterized protein</fullName>
    </submittedName>
</protein>
<feature type="transmembrane region" description="Helical" evidence="1">
    <location>
        <begin position="6"/>
        <end position="29"/>
    </location>
</feature>
<accession>A0A2A5RJP5</accession>
<gene>
    <name evidence="2" type="ORF">RT41_GL001993</name>
</gene>
<evidence type="ECO:0000256" key="1">
    <source>
        <dbReference type="SAM" id="Phobius"/>
    </source>
</evidence>
<keyword evidence="1" id="KW-0472">Membrane</keyword>
<sequence>MTLFQLNIALISLTLILVSLMAGCLSYSLHAVKKQLTHKKEED</sequence>
<comment type="caution">
    <text evidence="2">The sequence shown here is derived from an EMBL/GenBank/DDBJ whole genome shotgun (WGS) entry which is preliminary data.</text>
</comment>
<dbReference type="STRING" id="1291764.GCA_001311235_01451"/>
<organism evidence="2 3">
    <name type="scientific">Lactococcus fujiensis JCM 16395</name>
    <dbReference type="NCBI Taxonomy" id="1291764"/>
    <lineage>
        <taxon>Bacteria</taxon>
        <taxon>Bacillati</taxon>
        <taxon>Bacillota</taxon>
        <taxon>Bacilli</taxon>
        <taxon>Lactobacillales</taxon>
        <taxon>Streptococcaceae</taxon>
        <taxon>Lactococcus</taxon>
    </lineage>
</organism>
<dbReference type="RefSeq" id="WP_281251381.1">
    <property type="nucleotide sequence ID" value="NZ_JXJU01000009.1"/>
</dbReference>
<proteinExistence type="predicted"/>
<reference evidence="2 3" key="1">
    <citation type="submission" date="2014-12" db="EMBL/GenBank/DDBJ databases">
        <title>Draft genome sequences of 10 type strains of Lactococcus.</title>
        <authorList>
            <person name="Sun Z."/>
            <person name="Zhong Z."/>
            <person name="Liu W."/>
            <person name="Zhang W."/>
            <person name="Zhang H."/>
        </authorList>
    </citation>
    <scope>NUCLEOTIDE SEQUENCE [LARGE SCALE GENOMIC DNA]</scope>
    <source>
        <strain evidence="2 3">JCM 16395</strain>
    </source>
</reference>
<evidence type="ECO:0000313" key="3">
    <source>
        <dbReference type="Proteomes" id="UP000218181"/>
    </source>
</evidence>
<dbReference type="Proteomes" id="UP000218181">
    <property type="component" value="Unassembled WGS sequence"/>
</dbReference>
<name>A0A2A5RJP5_9LACT</name>
<evidence type="ECO:0000313" key="2">
    <source>
        <dbReference type="EMBL" id="PCR99352.1"/>
    </source>
</evidence>
<keyword evidence="3" id="KW-1185">Reference proteome</keyword>
<dbReference type="AlphaFoldDB" id="A0A2A5RJP5"/>
<dbReference type="EMBL" id="JXJU01000009">
    <property type="protein sequence ID" value="PCR99352.1"/>
    <property type="molecule type" value="Genomic_DNA"/>
</dbReference>